<sequence>MNVMNVGKFSAESHNSLVIRRFTLGELTLNKGFTGAVNLGKTPTESHTSLDIRKYILEGRLIECEKPFRDQLINHQRSHTEERTYECTNSWKALAQKLYLIRHYLNHTGEKLYDWNESGIKTHNLSDIHTSEKPWIYNECKEDFQKASFINHQRIHTGHQHCKCTECAKKPYECAKYGKDFSTKSHLIILHRTGRSLIYVLNGECLQLWMAQSY</sequence>
<dbReference type="InterPro" id="IPR013087">
    <property type="entry name" value="Znf_C2H2_type"/>
</dbReference>
<evidence type="ECO:0000313" key="9">
    <source>
        <dbReference type="Proteomes" id="UP000700334"/>
    </source>
</evidence>
<dbReference type="SUPFAM" id="SSF57667">
    <property type="entry name" value="beta-beta-alpha zinc fingers"/>
    <property type="match status" value="2"/>
</dbReference>
<dbReference type="PROSITE" id="PS50157">
    <property type="entry name" value="ZINC_FINGER_C2H2_2"/>
    <property type="match status" value="1"/>
</dbReference>
<dbReference type="InterPro" id="IPR036236">
    <property type="entry name" value="Znf_C2H2_sf"/>
</dbReference>
<keyword evidence="1" id="KW-0479">Metal-binding</keyword>
<dbReference type="EMBL" id="JAGFMF010012069">
    <property type="protein sequence ID" value="KAG8508114.1"/>
    <property type="molecule type" value="Genomic_DNA"/>
</dbReference>
<protein>
    <submittedName>
        <fullName evidence="8">Zinc finger protein 567</fullName>
    </submittedName>
</protein>
<evidence type="ECO:0000256" key="1">
    <source>
        <dbReference type="ARBA" id="ARBA00022723"/>
    </source>
</evidence>
<evidence type="ECO:0000259" key="7">
    <source>
        <dbReference type="PROSITE" id="PS50157"/>
    </source>
</evidence>
<gene>
    <name evidence="8" type="ORF">J0S82_001616</name>
</gene>
<name>A0A8J6AB47_GALPY</name>
<dbReference type="PANTHER" id="PTHR24377">
    <property type="entry name" value="IP01015P-RELATED"/>
    <property type="match status" value="1"/>
</dbReference>
<keyword evidence="9" id="KW-1185">Reference proteome</keyword>
<dbReference type="Proteomes" id="UP000700334">
    <property type="component" value="Unassembled WGS sequence"/>
</dbReference>
<dbReference type="InterPro" id="IPR050826">
    <property type="entry name" value="Krueppel_C2H2_ZnFinger"/>
</dbReference>
<proteinExistence type="predicted"/>
<evidence type="ECO:0000256" key="2">
    <source>
        <dbReference type="ARBA" id="ARBA00022737"/>
    </source>
</evidence>
<organism evidence="8 9">
    <name type="scientific">Galemys pyrenaicus</name>
    <name type="common">Iberian desman</name>
    <name type="synonym">Pyrenean desman</name>
    <dbReference type="NCBI Taxonomy" id="202257"/>
    <lineage>
        <taxon>Eukaryota</taxon>
        <taxon>Metazoa</taxon>
        <taxon>Chordata</taxon>
        <taxon>Craniata</taxon>
        <taxon>Vertebrata</taxon>
        <taxon>Euteleostomi</taxon>
        <taxon>Mammalia</taxon>
        <taxon>Eutheria</taxon>
        <taxon>Laurasiatheria</taxon>
        <taxon>Eulipotyphla</taxon>
        <taxon>Talpidae</taxon>
        <taxon>Galemys</taxon>
    </lineage>
</organism>
<keyword evidence="2" id="KW-0677">Repeat</keyword>
<keyword evidence="5" id="KW-0539">Nucleus</keyword>
<evidence type="ECO:0000256" key="3">
    <source>
        <dbReference type="ARBA" id="ARBA00022771"/>
    </source>
</evidence>
<dbReference type="AlphaFoldDB" id="A0A8J6AB47"/>
<comment type="caution">
    <text evidence="8">The sequence shown here is derived from an EMBL/GenBank/DDBJ whole genome shotgun (WGS) entry which is preliminary data.</text>
</comment>
<feature type="domain" description="C2H2-type" evidence="7">
    <location>
        <begin position="85"/>
        <end position="112"/>
    </location>
</feature>
<dbReference type="GO" id="GO:0008270">
    <property type="term" value="F:zinc ion binding"/>
    <property type="evidence" value="ECO:0007669"/>
    <property type="project" value="UniProtKB-KW"/>
</dbReference>
<keyword evidence="3 6" id="KW-0863">Zinc-finger</keyword>
<evidence type="ECO:0000256" key="4">
    <source>
        <dbReference type="ARBA" id="ARBA00022833"/>
    </source>
</evidence>
<evidence type="ECO:0000313" key="8">
    <source>
        <dbReference type="EMBL" id="KAG8508114.1"/>
    </source>
</evidence>
<evidence type="ECO:0000256" key="5">
    <source>
        <dbReference type="ARBA" id="ARBA00023242"/>
    </source>
</evidence>
<dbReference type="OrthoDB" id="9826699at2759"/>
<keyword evidence="4" id="KW-0862">Zinc</keyword>
<accession>A0A8J6AB47</accession>
<reference evidence="8" key="1">
    <citation type="journal article" date="2021" name="Evol. Appl.">
        <title>The genome of the Pyrenean desman and the effects of bottlenecks and inbreeding on the genomic landscape of an endangered species.</title>
        <authorList>
            <person name="Escoda L."/>
            <person name="Castresana J."/>
        </authorList>
    </citation>
    <scope>NUCLEOTIDE SEQUENCE</scope>
    <source>
        <strain evidence="8">IBE-C5619</strain>
    </source>
</reference>
<dbReference type="Gene3D" id="3.30.160.60">
    <property type="entry name" value="Classic Zinc Finger"/>
    <property type="match status" value="3"/>
</dbReference>
<evidence type="ECO:0000256" key="6">
    <source>
        <dbReference type="PROSITE-ProRule" id="PRU00042"/>
    </source>
</evidence>